<keyword evidence="4" id="KW-0732">Signal</keyword>
<comment type="similarity">
    <text evidence="2">Belongs to the glycosyl hydrolase 33 family.</text>
</comment>
<dbReference type="SUPFAM" id="SSF50939">
    <property type="entry name" value="Sialidases"/>
    <property type="match status" value="1"/>
</dbReference>
<dbReference type="CDD" id="cd15482">
    <property type="entry name" value="Sialidase_non-viral"/>
    <property type="match status" value="1"/>
</dbReference>
<dbReference type="InterPro" id="IPR036278">
    <property type="entry name" value="Sialidase_sf"/>
</dbReference>
<dbReference type="EMBL" id="QSPP01000015">
    <property type="protein sequence ID" value="RGJ89112.1"/>
    <property type="molecule type" value="Genomic_DNA"/>
</dbReference>
<evidence type="ECO:0000313" key="7">
    <source>
        <dbReference type="EMBL" id="MCB7281065.1"/>
    </source>
</evidence>
<evidence type="ECO:0000313" key="9">
    <source>
        <dbReference type="Proteomes" id="UP000260640"/>
    </source>
</evidence>
<evidence type="ECO:0000256" key="2">
    <source>
        <dbReference type="ARBA" id="ARBA00009348"/>
    </source>
</evidence>
<dbReference type="GO" id="GO:0016020">
    <property type="term" value="C:membrane"/>
    <property type="evidence" value="ECO:0007669"/>
    <property type="project" value="TreeGrafter"/>
</dbReference>
<dbReference type="EMBL" id="JAJCQG010000022">
    <property type="protein sequence ID" value="MCB7281065.1"/>
    <property type="molecule type" value="Genomic_DNA"/>
</dbReference>
<dbReference type="GO" id="GO:0006689">
    <property type="term" value="P:ganglioside catabolic process"/>
    <property type="evidence" value="ECO:0007669"/>
    <property type="project" value="TreeGrafter"/>
</dbReference>
<evidence type="ECO:0000256" key="1">
    <source>
        <dbReference type="ARBA" id="ARBA00000427"/>
    </source>
</evidence>
<reference evidence="7" key="2">
    <citation type="submission" date="2021-10" db="EMBL/GenBank/DDBJ databases">
        <title>Collection of gut derived symbiotic bacterial strains cultured from healthy donors.</title>
        <authorList>
            <person name="Lin H."/>
            <person name="Littmann E."/>
            <person name="Kohout C."/>
            <person name="Pamer E.G."/>
        </authorList>
    </citation>
    <scope>NUCLEOTIDE SEQUENCE</scope>
    <source>
        <strain evidence="7">DFI.1.167</strain>
    </source>
</reference>
<feature type="chain" id="PRO_5042708909" description="exo-alpha-sialidase" evidence="4">
    <location>
        <begin position="24"/>
        <end position="546"/>
    </location>
</feature>
<proteinExistence type="inferred from homology"/>
<evidence type="ECO:0000256" key="4">
    <source>
        <dbReference type="SAM" id="SignalP"/>
    </source>
</evidence>
<feature type="domain" description="Sialidase N-terminal" evidence="6">
    <location>
        <begin position="25"/>
        <end position="147"/>
    </location>
</feature>
<dbReference type="RefSeq" id="WP_081028099.1">
    <property type="nucleotide sequence ID" value="NZ_AP025232.1"/>
</dbReference>
<dbReference type="PANTHER" id="PTHR10628">
    <property type="entry name" value="SIALIDASE"/>
    <property type="match status" value="1"/>
</dbReference>
<dbReference type="InterPro" id="IPR029456">
    <property type="entry name" value="Sialidase_N"/>
</dbReference>
<evidence type="ECO:0000259" key="5">
    <source>
        <dbReference type="Pfam" id="PF13088"/>
    </source>
</evidence>
<accession>A0A3E4JQQ2</accession>
<dbReference type="PANTHER" id="PTHR10628:SF30">
    <property type="entry name" value="EXO-ALPHA-SIALIDASE"/>
    <property type="match status" value="1"/>
</dbReference>
<feature type="signal peptide" evidence="4">
    <location>
        <begin position="1"/>
        <end position="23"/>
    </location>
</feature>
<dbReference type="GO" id="GO:0005737">
    <property type="term" value="C:cytoplasm"/>
    <property type="evidence" value="ECO:0007669"/>
    <property type="project" value="TreeGrafter"/>
</dbReference>
<dbReference type="Gene3D" id="2.120.10.10">
    <property type="match status" value="1"/>
</dbReference>
<dbReference type="Proteomes" id="UP000260640">
    <property type="component" value="Unassembled WGS sequence"/>
</dbReference>
<dbReference type="AlphaFoldDB" id="A0A3E4JQQ2"/>
<evidence type="ECO:0000259" key="6">
    <source>
        <dbReference type="Pfam" id="PF14873"/>
    </source>
</evidence>
<comment type="catalytic activity">
    <reaction evidence="1">
        <text>Hydrolysis of alpha-(2-&gt;3)-, alpha-(2-&gt;6)-, alpha-(2-&gt;8)- glycosidic linkages of terminal sialic acid residues in oligosaccharides, glycoproteins, glycolipids, colominic acid and synthetic substrates.</text>
        <dbReference type="EC" id="3.2.1.18"/>
    </reaction>
</comment>
<dbReference type="GO" id="GO:0009313">
    <property type="term" value="P:oligosaccharide catabolic process"/>
    <property type="evidence" value="ECO:0007669"/>
    <property type="project" value="TreeGrafter"/>
</dbReference>
<dbReference type="GO" id="GO:0004308">
    <property type="term" value="F:exo-alpha-sialidase activity"/>
    <property type="evidence" value="ECO:0007669"/>
    <property type="project" value="UniProtKB-EC"/>
</dbReference>
<reference evidence="8 9" key="1">
    <citation type="submission" date="2018-08" db="EMBL/GenBank/DDBJ databases">
        <title>A genome reference for cultivated species of the human gut microbiota.</title>
        <authorList>
            <person name="Zou Y."/>
            <person name="Xue W."/>
            <person name="Luo G."/>
        </authorList>
    </citation>
    <scope>NUCLEOTIDE SEQUENCE [LARGE SCALE GENOMIC DNA]</scope>
    <source>
        <strain evidence="8 9">TM05-16</strain>
    </source>
</reference>
<dbReference type="EC" id="3.2.1.18" evidence="3"/>
<protein>
    <recommendedName>
        <fullName evidence="3">exo-alpha-sialidase</fullName>
        <ecNumber evidence="3">3.2.1.18</ecNumber>
    </recommendedName>
</protein>
<dbReference type="InterPro" id="IPR011040">
    <property type="entry name" value="Sialidase"/>
</dbReference>
<dbReference type="Pfam" id="PF13088">
    <property type="entry name" value="BNR_2"/>
    <property type="match status" value="1"/>
</dbReference>
<organism evidence="8 9">
    <name type="scientific">Phocaeicola vulgatus</name>
    <name type="common">Bacteroides vulgatus</name>
    <dbReference type="NCBI Taxonomy" id="821"/>
    <lineage>
        <taxon>Bacteria</taxon>
        <taxon>Pseudomonadati</taxon>
        <taxon>Bacteroidota</taxon>
        <taxon>Bacteroidia</taxon>
        <taxon>Bacteroidales</taxon>
        <taxon>Bacteroidaceae</taxon>
        <taxon>Phocaeicola</taxon>
    </lineage>
</organism>
<feature type="domain" description="Sialidase" evidence="5">
    <location>
        <begin position="189"/>
        <end position="517"/>
    </location>
</feature>
<gene>
    <name evidence="8" type="ORF">DXD46_07400</name>
    <name evidence="7" type="ORF">LI282_08455</name>
</gene>
<name>A0A3E4JQQ2_PHOVU</name>
<dbReference type="InterPro" id="IPR026856">
    <property type="entry name" value="Sialidase_fam"/>
</dbReference>
<comment type="caution">
    <text evidence="8">The sequence shown here is derived from an EMBL/GenBank/DDBJ whole genome shotgun (WGS) entry which is preliminary data.</text>
</comment>
<evidence type="ECO:0000313" key="8">
    <source>
        <dbReference type="EMBL" id="RGJ89112.1"/>
    </source>
</evidence>
<sequence>MIKNIKRIAFTICTVFCCTCSFAKIQVTVTQPIVPVLTQKSHNPVLKVSFIKDSASNCFVKDMTLFLEGAIGDIHSIGLYASDNKGLLDATALLTTIKKAEKKVTFSNPLILTQDTTDVWVSVTLHPNINLTHKYRISCHNIKVKEQDVEMQSVRPLAFLRAGVAMRKNNQDNIHTSRIPGIATSKNKTLLAIYDARYESSRDLQGNIDIALNRSHNGGITWAPTQIVLDMKEWGNLPEKYNGVSDACILVDEKTGAIYVAGLWMHGVLDAHSGKWVEGLTKDSTRWIHQWIAKGTQPGLDVKETCQFLITKSTDDGMTWSDPVNITSTTKRPEWWLFAPAPGHGIILRDGTLIFPSQGRDKNGIPFSNITYSLDGGKTWQTSNPAYHNTTECMAVELSNGSIMLNMRDNRNHGTLKGNGRRICVTNDLGKSWREHPTSRNALVEPTCMASIHKHQYTCKGKQKTLLLFCNPASHNKRDHMTLKASFDDGNTWPSEHHILLDEWAGFGYSCITSVDENTIGILYEGSQAQMVFQQISLNEIIGCLK</sequence>
<dbReference type="Proteomes" id="UP001199363">
    <property type="component" value="Unassembled WGS sequence"/>
</dbReference>
<evidence type="ECO:0000256" key="3">
    <source>
        <dbReference type="ARBA" id="ARBA00012733"/>
    </source>
</evidence>
<dbReference type="Pfam" id="PF14873">
    <property type="entry name" value="BNR_assoc_N"/>
    <property type="match status" value="1"/>
</dbReference>